<dbReference type="EMBL" id="BMAW01093477">
    <property type="protein sequence ID" value="GFS60572.1"/>
    <property type="molecule type" value="Genomic_DNA"/>
</dbReference>
<reference evidence="1" key="1">
    <citation type="submission" date="2020-08" db="EMBL/GenBank/DDBJ databases">
        <title>Multicomponent nature underlies the extraordinary mechanical properties of spider dragline silk.</title>
        <authorList>
            <person name="Kono N."/>
            <person name="Nakamura H."/>
            <person name="Mori M."/>
            <person name="Yoshida Y."/>
            <person name="Ohtoshi R."/>
            <person name="Malay A.D."/>
            <person name="Moran D.A.P."/>
            <person name="Tomita M."/>
            <person name="Numata K."/>
            <person name="Arakawa K."/>
        </authorList>
    </citation>
    <scope>NUCLEOTIDE SEQUENCE</scope>
</reference>
<comment type="caution">
    <text evidence="1">The sequence shown here is derived from an EMBL/GenBank/DDBJ whole genome shotgun (WGS) entry which is preliminary data.</text>
</comment>
<protein>
    <submittedName>
        <fullName evidence="1">Uncharacterized protein</fullName>
    </submittedName>
</protein>
<accession>A0A8X6IUW0</accession>
<evidence type="ECO:0000313" key="2">
    <source>
        <dbReference type="Proteomes" id="UP000887013"/>
    </source>
</evidence>
<evidence type="ECO:0000313" key="1">
    <source>
        <dbReference type="EMBL" id="GFS60572.1"/>
    </source>
</evidence>
<name>A0A8X6IUW0_NEPPI</name>
<dbReference type="Proteomes" id="UP000887013">
    <property type="component" value="Unassembled WGS sequence"/>
</dbReference>
<proteinExistence type="predicted"/>
<dbReference type="OrthoDB" id="10060618at2759"/>
<dbReference type="AlphaFoldDB" id="A0A8X6IUW0"/>
<sequence length="138" mass="15898">MQFMSLLLDGDAKTYRHLSTLDVPRDCISITKEEYVNRVAKRQSTGFCSKISKSRNKGIVIGGQKDESLKENAIIRLTNFNRKTIKFKSSGVQHMKTAIIISLFHSSPTVEAPKYNKYPTRFRHYGVFIRVHWLTIMS</sequence>
<gene>
    <name evidence="1" type="primary">AVEN_243360_1</name>
    <name evidence="1" type="ORF">NPIL_696291</name>
</gene>
<organism evidence="1 2">
    <name type="scientific">Nephila pilipes</name>
    <name type="common">Giant wood spider</name>
    <name type="synonym">Nephila maculata</name>
    <dbReference type="NCBI Taxonomy" id="299642"/>
    <lineage>
        <taxon>Eukaryota</taxon>
        <taxon>Metazoa</taxon>
        <taxon>Ecdysozoa</taxon>
        <taxon>Arthropoda</taxon>
        <taxon>Chelicerata</taxon>
        <taxon>Arachnida</taxon>
        <taxon>Araneae</taxon>
        <taxon>Araneomorphae</taxon>
        <taxon>Entelegynae</taxon>
        <taxon>Araneoidea</taxon>
        <taxon>Nephilidae</taxon>
        <taxon>Nephila</taxon>
    </lineage>
</organism>
<keyword evidence="2" id="KW-1185">Reference proteome</keyword>